<accession>A0ABD3MIZ9</accession>
<evidence type="ECO:0000256" key="1">
    <source>
        <dbReference type="ARBA" id="ARBA00006445"/>
    </source>
</evidence>
<dbReference type="CDD" id="cd00200">
    <property type="entry name" value="WD40"/>
    <property type="match status" value="1"/>
</dbReference>
<keyword evidence="3" id="KW-0132">Cell division</keyword>
<keyword evidence="4" id="KW-0677">Repeat</keyword>
<feature type="repeat" description="WD" evidence="7">
    <location>
        <begin position="478"/>
        <end position="511"/>
    </location>
</feature>
<keyword evidence="11" id="KW-1185">Reference proteome</keyword>
<feature type="repeat" description="WD" evidence="7">
    <location>
        <begin position="390"/>
        <end position="434"/>
    </location>
</feature>
<dbReference type="InterPro" id="IPR001680">
    <property type="entry name" value="WD40_rpt"/>
</dbReference>
<evidence type="ECO:0000256" key="8">
    <source>
        <dbReference type="SAM" id="MobiDB-lite"/>
    </source>
</evidence>
<dbReference type="GO" id="GO:0051301">
    <property type="term" value="P:cell division"/>
    <property type="evidence" value="ECO:0007669"/>
    <property type="project" value="UniProtKB-KW"/>
</dbReference>
<feature type="region of interest" description="Disordered" evidence="8">
    <location>
        <begin position="1"/>
        <end position="26"/>
    </location>
</feature>
<comment type="caution">
    <text evidence="10">The sequence shown here is derived from an EMBL/GenBank/DDBJ whole genome shotgun (WGS) entry which is preliminary data.</text>
</comment>
<dbReference type="AlphaFoldDB" id="A0ABD3MIZ9"/>
<dbReference type="PROSITE" id="PS50294">
    <property type="entry name" value="WD_REPEATS_REGION"/>
    <property type="match status" value="2"/>
</dbReference>
<feature type="compositionally biased region" description="Polar residues" evidence="8">
    <location>
        <begin position="11"/>
        <end position="23"/>
    </location>
</feature>
<dbReference type="Proteomes" id="UP001530293">
    <property type="component" value="Unassembled WGS sequence"/>
</dbReference>
<dbReference type="InterPro" id="IPR019775">
    <property type="entry name" value="WD40_repeat_CS"/>
</dbReference>
<dbReference type="InterPro" id="IPR056150">
    <property type="entry name" value="WD40_CDC20-Fz"/>
</dbReference>
<feature type="region of interest" description="Disordered" evidence="8">
    <location>
        <begin position="66"/>
        <end position="144"/>
    </location>
</feature>
<dbReference type="PANTHER" id="PTHR19918">
    <property type="entry name" value="CELL DIVISION CYCLE 20 CDC20 FIZZY -RELATED"/>
    <property type="match status" value="1"/>
</dbReference>
<keyword evidence="6" id="KW-0131">Cell cycle</keyword>
<reference evidence="10 11" key="1">
    <citation type="submission" date="2024-10" db="EMBL/GenBank/DDBJ databases">
        <title>Updated reference genomes for cyclostephanoid diatoms.</title>
        <authorList>
            <person name="Roberts W.R."/>
            <person name="Alverson A.J."/>
        </authorList>
    </citation>
    <scope>NUCLEOTIDE SEQUENCE [LARGE SCALE GENOMIC DNA]</scope>
    <source>
        <strain evidence="10 11">AJA232-27</strain>
    </source>
</reference>
<gene>
    <name evidence="10" type="ORF">ACHAWU_001664</name>
</gene>
<organism evidence="10 11">
    <name type="scientific">Discostella pseudostelligera</name>
    <dbReference type="NCBI Taxonomy" id="259834"/>
    <lineage>
        <taxon>Eukaryota</taxon>
        <taxon>Sar</taxon>
        <taxon>Stramenopiles</taxon>
        <taxon>Ochrophyta</taxon>
        <taxon>Bacillariophyta</taxon>
        <taxon>Coscinodiscophyceae</taxon>
        <taxon>Thalassiosirophycidae</taxon>
        <taxon>Stephanodiscales</taxon>
        <taxon>Stephanodiscaceae</taxon>
        <taxon>Discostella</taxon>
    </lineage>
</organism>
<evidence type="ECO:0000256" key="6">
    <source>
        <dbReference type="ARBA" id="ARBA00023306"/>
    </source>
</evidence>
<dbReference type="InterPro" id="IPR036322">
    <property type="entry name" value="WD40_repeat_dom_sf"/>
</dbReference>
<dbReference type="Pfam" id="PF24807">
    <property type="entry name" value="WD40_CDC20-Fz"/>
    <property type="match status" value="1"/>
</dbReference>
<dbReference type="InterPro" id="IPR033010">
    <property type="entry name" value="Cdc20/Fizzy"/>
</dbReference>
<dbReference type="SUPFAM" id="SSF50978">
    <property type="entry name" value="WD40 repeat-like"/>
    <property type="match status" value="1"/>
</dbReference>
<evidence type="ECO:0000259" key="9">
    <source>
        <dbReference type="Pfam" id="PF24807"/>
    </source>
</evidence>
<feature type="repeat" description="WD" evidence="7">
    <location>
        <begin position="345"/>
        <end position="386"/>
    </location>
</feature>
<dbReference type="Gene3D" id="2.130.10.10">
    <property type="entry name" value="YVTN repeat-like/Quinoprotein amine dehydrogenase"/>
    <property type="match status" value="1"/>
</dbReference>
<dbReference type="PROSITE" id="PS50082">
    <property type="entry name" value="WD_REPEATS_2"/>
    <property type="match status" value="3"/>
</dbReference>
<evidence type="ECO:0000256" key="7">
    <source>
        <dbReference type="PROSITE-ProRule" id="PRU00221"/>
    </source>
</evidence>
<dbReference type="PANTHER" id="PTHR19918:SF8">
    <property type="entry name" value="FI02843P"/>
    <property type="match status" value="1"/>
</dbReference>
<evidence type="ECO:0000256" key="2">
    <source>
        <dbReference type="ARBA" id="ARBA00022574"/>
    </source>
</evidence>
<keyword evidence="5" id="KW-0498">Mitosis</keyword>
<keyword evidence="2 7" id="KW-0853">WD repeat</keyword>
<sequence length="544" mass="59357">MFSGTEENFEASKSSCRPQSESHQFCRETPSLSIIMTSNVVDFEDILNNGFSDANTSIRSGVRARWERKKYESTSTSAESSDAENRKPSTLSDRFIPNRAAMDMEKSSHSILSSMPYDGESSAGERTDGEASEDEEHTINSVASDMSEYKSSVLGIDDSKSRILSFADKAPAPKGDTVNNLQVLYSASTISRKNKSSTKLVSRHIPSAPTRILDAPDLLDDYYLNLLSWSDTNVLAVALSQTVYLWNAETGHIDELCNVESEGPDAHISSVSWIQEGGGHLAVGTSWGNTVLWDVRAQKQLRKMDGHSDRVGALSWNRHILSSGGRDNIIINHDVRIADHKVATLGGHTQEVCGLAWSPDGMTLASGANDNKLCLWDASASSSSRPRYELTEHQAAVKALAWSPHERNLLATGGGTADRCIKFWNTQSGAMLQSVDTGSQVCALQWNPYEKEILSSHGFAQNQLCLWKYPTMAKVKELDGHTARVLHMAVSPDGSSVVSAAADETLRFWQVFAPPSKSLAGKRGATDLAGGAKSKKLSRTMHIR</sequence>
<feature type="domain" description="CDC20/Fizzy WD40" evidence="9">
    <location>
        <begin position="213"/>
        <end position="509"/>
    </location>
</feature>
<name>A0ABD3MIZ9_9STRA</name>
<dbReference type="InterPro" id="IPR015943">
    <property type="entry name" value="WD40/YVTN_repeat-like_dom_sf"/>
</dbReference>
<feature type="region of interest" description="Disordered" evidence="8">
    <location>
        <begin position="519"/>
        <end position="544"/>
    </location>
</feature>
<comment type="similarity">
    <text evidence="1">Belongs to the WD repeat CDC20/Fizzy family.</text>
</comment>
<dbReference type="SMART" id="SM00320">
    <property type="entry name" value="WD40"/>
    <property type="match status" value="7"/>
</dbReference>
<evidence type="ECO:0000313" key="10">
    <source>
        <dbReference type="EMBL" id="KAL3762719.1"/>
    </source>
</evidence>
<feature type="compositionally biased region" description="Basic residues" evidence="8">
    <location>
        <begin position="533"/>
        <end position="544"/>
    </location>
</feature>
<evidence type="ECO:0000256" key="4">
    <source>
        <dbReference type="ARBA" id="ARBA00022737"/>
    </source>
</evidence>
<protein>
    <recommendedName>
        <fullName evidence="9">CDC20/Fizzy WD40 domain-containing protein</fullName>
    </recommendedName>
</protein>
<dbReference type="PROSITE" id="PS00678">
    <property type="entry name" value="WD_REPEATS_1"/>
    <property type="match status" value="1"/>
</dbReference>
<evidence type="ECO:0000313" key="11">
    <source>
        <dbReference type="Proteomes" id="UP001530293"/>
    </source>
</evidence>
<dbReference type="EMBL" id="JALLBG020000131">
    <property type="protein sequence ID" value="KAL3762719.1"/>
    <property type="molecule type" value="Genomic_DNA"/>
</dbReference>
<proteinExistence type="inferred from homology"/>
<evidence type="ECO:0000256" key="5">
    <source>
        <dbReference type="ARBA" id="ARBA00022776"/>
    </source>
</evidence>
<evidence type="ECO:0000256" key="3">
    <source>
        <dbReference type="ARBA" id="ARBA00022618"/>
    </source>
</evidence>